<proteinExistence type="predicted"/>
<keyword evidence="1" id="KW-0812">Transmembrane</keyword>
<evidence type="ECO:0000313" key="4">
    <source>
        <dbReference type="Proteomes" id="UP000247476"/>
    </source>
</evidence>
<feature type="transmembrane region" description="Helical" evidence="1">
    <location>
        <begin position="147"/>
        <end position="167"/>
    </location>
</feature>
<feature type="transmembrane region" description="Helical" evidence="1">
    <location>
        <begin position="24"/>
        <end position="45"/>
    </location>
</feature>
<dbReference type="RefSeq" id="WP_110839963.1">
    <property type="nucleotide sequence ID" value="NZ_QJVJ01000004.1"/>
</dbReference>
<dbReference type="GO" id="GO:0008237">
    <property type="term" value="F:metallopeptidase activity"/>
    <property type="evidence" value="ECO:0007669"/>
    <property type="project" value="UniProtKB-KW"/>
</dbReference>
<feature type="transmembrane region" description="Helical" evidence="1">
    <location>
        <begin position="66"/>
        <end position="84"/>
    </location>
</feature>
<dbReference type="GO" id="GO:0004175">
    <property type="term" value="F:endopeptidase activity"/>
    <property type="evidence" value="ECO:0007669"/>
    <property type="project" value="UniProtKB-ARBA"/>
</dbReference>
<dbReference type="PANTHER" id="PTHR43592:SF15">
    <property type="entry name" value="CAAX AMINO TERMINAL PROTEASE FAMILY PROTEIN"/>
    <property type="match status" value="1"/>
</dbReference>
<dbReference type="AlphaFoldDB" id="A0A2V5K6D5"/>
<dbReference type="Proteomes" id="UP000247476">
    <property type="component" value="Unassembled WGS sequence"/>
</dbReference>
<keyword evidence="1" id="KW-1133">Transmembrane helix</keyword>
<accession>A0A2V5K6D5</accession>
<keyword evidence="4" id="KW-1185">Reference proteome</keyword>
<keyword evidence="3" id="KW-0482">Metalloprotease</keyword>
<dbReference type="EMBL" id="QJVJ01000004">
    <property type="protein sequence ID" value="PYI54969.1"/>
    <property type="molecule type" value="Genomic_DNA"/>
</dbReference>
<dbReference type="OrthoDB" id="1523022at2"/>
<keyword evidence="1" id="KW-0472">Membrane</keyword>
<evidence type="ECO:0000259" key="2">
    <source>
        <dbReference type="Pfam" id="PF02517"/>
    </source>
</evidence>
<evidence type="ECO:0000313" key="3">
    <source>
        <dbReference type="EMBL" id="PYI54969.1"/>
    </source>
</evidence>
<dbReference type="Pfam" id="PF02517">
    <property type="entry name" value="Rce1-like"/>
    <property type="match status" value="1"/>
</dbReference>
<name>A0A2V5K6D5_9BACL</name>
<feature type="domain" description="CAAX prenyl protease 2/Lysostaphin resistance protein A-like" evidence="2">
    <location>
        <begin position="103"/>
        <end position="186"/>
    </location>
</feature>
<evidence type="ECO:0000256" key="1">
    <source>
        <dbReference type="SAM" id="Phobius"/>
    </source>
</evidence>
<reference evidence="3 4" key="1">
    <citation type="submission" date="2018-05" db="EMBL/GenBank/DDBJ databases">
        <title>Paenibacillus flagellatus sp. nov., isolated from selenium mineral soil.</title>
        <authorList>
            <person name="Dai X."/>
        </authorList>
    </citation>
    <scope>NUCLEOTIDE SEQUENCE [LARGE SCALE GENOMIC DNA]</scope>
    <source>
        <strain evidence="3 4">DXL2</strain>
    </source>
</reference>
<keyword evidence="3" id="KW-0378">Hydrolase</keyword>
<gene>
    <name evidence="3" type="ORF">DLM86_10505</name>
</gene>
<protein>
    <submittedName>
        <fullName evidence="3">CPBP family intramembrane metalloprotease</fullName>
    </submittedName>
</protein>
<comment type="caution">
    <text evidence="3">The sequence shown here is derived from an EMBL/GenBank/DDBJ whole genome shotgun (WGS) entry which is preliminary data.</text>
</comment>
<dbReference type="PANTHER" id="PTHR43592">
    <property type="entry name" value="CAAX AMINO TERMINAL PROTEASE"/>
    <property type="match status" value="1"/>
</dbReference>
<feature type="transmembrane region" description="Helical" evidence="1">
    <location>
        <begin position="104"/>
        <end position="126"/>
    </location>
</feature>
<dbReference type="GO" id="GO:0080120">
    <property type="term" value="P:CAAX-box protein maturation"/>
    <property type="evidence" value="ECO:0007669"/>
    <property type="project" value="UniProtKB-ARBA"/>
</dbReference>
<organism evidence="3 4">
    <name type="scientific">Paenibacillus flagellatus</name>
    <dbReference type="NCBI Taxonomy" id="2211139"/>
    <lineage>
        <taxon>Bacteria</taxon>
        <taxon>Bacillati</taxon>
        <taxon>Bacillota</taxon>
        <taxon>Bacilli</taxon>
        <taxon>Bacillales</taxon>
        <taxon>Paenibacillaceae</taxon>
        <taxon>Paenibacillus</taxon>
    </lineage>
</organism>
<keyword evidence="3" id="KW-0645">Protease</keyword>
<sequence>MKKLNFKDIRIRKVDPSELDDTMLLVNLYATQAITLIVGICIVFFQSQKWSDLIRFPEKLSAWGCAAVFAAAVLAFDWLIARWVPEDVTDDGGVNQKLFGRRPLWHIAVISLVVAICEELLFRGAIQHAFGPYWTSILFAAIHIRYLRHWLMTGMVFAISYGLGKLYVLTGSLWAPIAAHFLIDFVMGCIIRYRRDEVDGER</sequence>
<dbReference type="InterPro" id="IPR003675">
    <property type="entry name" value="Rce1/LyrA-like_dom"/>
</dbReference>
<dbReference type="GO" id="GO:0006508">
    <property type="term" value="P:proteolysis"/>
    <property type="evidence" value="ECO:0007669"/>
    <property type="project" value="UniProtKB-KW"/>
</dbReference>